<protein>
    <submittedName>
        <fullName evidence="1">Uncharacterized protein</fullName>
    </submittedName>
</protein>
<evidence type="ECO:0000313" key="2">
    <source>
        <dbReference type="Proteomes" id="UP000275368"/>
    </source>
</evidence>
<name>A0A3G9J278_9BACL</name>
<dbReference type="KEGG" id="pbk:Back11_62110"/>
<gene>
    <name evidence="1" type="ORF">Back11_62110</name>
</gene>
<dbReference type="Proteomes" id="UP000275368">
    <property type="component" value="Chromosome"/>
</dbReference>
<reference evidence="1 2" key="1">
    <citation type="submission" date="2018-11" db="EMBL/GenBank/DDBJ databases">
        <title>Complete genome sequence of Paenibacillus baekrokdamisoli strain KCTC 33723.</title>
        <authorList>
            <person name="Kang S.W."/>
            <person name="Lee K.C."/>
            <person name="Kim K.K."/>
            <person name="Kim J.S."/>
            <person name="Kim D.S."/>
            <person name="Ko S.H."/>
            <person name="Yang S.H."/>
            <person name="Lee J.S."/>
        </authorList>
    </citation>
    <scope>NUCLEOTIDE SEQUENCE [LARGE SCALE GENOMIC DNA]</scope>
    <source>
        <strain evidence="1 2">KCTC 33723</strain>
    </source>
</reference>
<dbReference type="AlphaFoldDB" id="A0A3G9J278"/>
<sequence>MVVPIYPYINKADRVAEELGNQVDQGIPIVALGNFEFEHHDGNYDG</sequence>
<dbReference type="EMBL" id="AP019308">
    <property type="protein sequence ID" value="BBH24866.1"/>
    <property type="molecule type" value="Genomic_DNA"/>
</dbReference>
<organism evidence="1 2">
    <name type="scientific">Paenibacillus baekrokdamisoli</name>
    <dbReference type="NCBI Taxonomy" id="1712516"/>
    <lineage>
        <taxon>Bacteria</taxon>
        <taxon>Bacillati</taxon>
        <taxon>Bacillota</taxon>
        <taxon>Bacilli</taxon>
        <taxon>Bacillales</taxon>
        <taxon>Paenibacillaceae</taxon>
        <taxon>Paenibacillus</taxon>
    </lineage>
</organism>
<keyword evidence="2" id="KW-1185">Reference proteome</keyword>
<evidence type="ECO:0000313" key="1">
    <source>
        <dbReference type="EMBL" id="BBH24866.1"/>
    </source>
</evidence>
<proteinExistence type="predicted"/>
<accession>A0A3G9J278</accession>